<dbReference type="CDD" id="cd02440">
    <property type="entry name" value="AdoMet_MTases"/>
    <property type="match status" value="1"/>
</dbReference>
<name>A0A1G4KLA6_9SACH</name>
<sequence>MFDPLDFLSASVKSEANNLNSEHVFLTKPLKSKSRECLEDLVIAEEPSDDIDTPIEVIDLPFVQIAKPMVILAVLLLLTPAIDVNFKKNGGNGPENLGMAKTVPTEYLEEVIDYYKYMGNSELDSADKLCVRIPRLAATATEKDLLTYYTTVLAKYSRTETSDELIAQLLKEASMRISEKCGRTAQPAMTRVFQVDSLQNCIKLHEPALTSDNLGLKTWGASLVLARKLCQNLQKITALGKDLRILELGAGTGLVGIALIQKLLEGPQDQVFTFHLTDLPEIVPNLKKNVELNKCDRTARLPVYTDVLDWTNPTSFKQQHGFAKFDVLLLADPLYSPQHPKWIVNMIVEFLEKQGKVFLGIPARAKYTKERQELWDLLDKAGFCMINEEAEEGMDDWGKVSYLYKEIVYKASA</sequence>
<keyword evidence="1" id="KW-0808">Transferase</keyword>
<keyword evidence="3" id="KW-1185">Reference proteome</keyword>
<dbReference type="Proteomes" id="UP000189911">
    <property type="component" value="Chromosome H"/>
</dbReference>
<evidence type="ECO:0000256" key="1">
    <source>
        <dbReference type="ARBA" id="ARBA00022679"/>
    </source>
</evidence>
<dbReference type="InterPro" id="IPR029063">
    <property type="entry name" value="SAM-dependent_MTases_sf"/>
</dbReference>
<accession>A0A1G4KLA6</accession>
<dbReference type="Pfam" id="PF10294">
    <property type="entry name" value="Methyltransf_16"/>
    <property type="match status" value="1"/>
</dbReference>
<gene>
    <name evidence="2" type="ORF">LANO_0H02168G</name>
</gene>
<dbReference type="Gene3D" id="3.40.50.150">
    <property type="entry name" value="Vaccinia Virus protein VP39"/>
    <property type="match status" value="1"/>
</dbReference>
<reference evidence="3" key="1">
    <citation type="submission" date="2016-03" db="EMBL/GenBank/DDBJ databases">
        <authorList>
            <person name="Devillers Hugo."/>
        </authorList>
    </citation>
    <scope>NUCLEOTIDE SEQUENCE [LARGE SCALE GENOMIC DNA]</scope>
</reference>
<dbReference type="AlphaFoldDB" id="A0A1G4KLA6"/>
<dbReference type="GO" id="GO:0008757">
    <property type="term" value="F:S-adenosylmethionine-dependent methyltransferase activity"/>
    <property type="evidence" value="ECO:0007669"/>
    <property type="project" value="UniProtKB-ARBA"/>
</dbReference>
<proteinExistence type="predicted"/>
<dbReference type="SUPFAM" id="SSF53335">
    <property type="entry name" value="S-adenosyl-L-methionine-dependent methyltransferases"/>
    <property type="match status" value="1"/>
</dbReference>
<dbReference type="OrthoDB" id="433955at2759"/>
<dbReference type="GO" id="GO:0005829">
    <property type="term" value="C:cytosol"/>
    <property type="evidence" value="ECO:0007669"/>
    <property type="project" value="TreeGrafter"/>
</dbReference>
<evidence type="ECO:0000313" key="3">
    <source>
        <dbReference type="Proteomes" id="UP000189911"/>
    </source>
</evidence>
<organism evidence="2 3">
    <name type="scientific">Lachancea nothofagi CBS 11611</name>
    <dbReference type="NCBI Taxonomy" id="1266666"/>
    <lineage>
        <taxon>Eukaryota</taxon>
        <taxon>Fungi</taxon>
        <taxon>Dikarya</taxon>
        <taxon>Ascomycota</taxon>
        <taxon>Saccharomycotina</taxon>
        <taxon>Saccharomycetes</taxon>
        <taxon>Saccharomycetales</taxon>
        <taxon>Saccharomycetaceae</taxon>
        <taxon>Lachancea</taxon>
    </lineage>
</organism>
<dbReference type="PANTHER" id="PTHR14614">
    <property type="entry name" value="HEPATOCELLULAR CARCINOMA-ASSOCIATED ANTIGEN"/>
    <property type="match status" value="1"/>
</dbReference>
<dbReference type="InterPro" id="IPR019410">
    <property type="entry name" value="Methyltransf_16"/>
</dbReference>
<dbReference type="PANTHER" id="PTHR14614:SF156">
    <property type="entry name" value="PROTEIN-LYSINE N-METHYLTRANSFERASE EFM2"/>
    <property type="match status" value="1"/>
</dbReference>
<evidence type="ECO:0000313" key="2">
    <source>
        <dbReference type="EMBL" id="SCV05196.1"/>
    </source>
</evidence>
<dbReference type="EMBL" id="LT598447">
    <property type="protein sequence ID" value="SCV05196.1"/>
    <property type="molecule type" value="Genomic_DNA"/>
</dbReference>
<protein>
    <submittedName>
        <fullName evidence="2">LANO_0H02168g1_1</fullName>
    </submittedName>
</protein>